<dbReference type="PANTHER" id="PTHR43873">
    <property type="entry name" value="COBYRINATE A,C-DIAMIDE SYNTHASE"/>
    <property type="match status" value="1"/>
</dbReference>
<feature type="compositionally biased region" description="Basic and acidic residues" evidence="8">
    <location>
        <begin position="546"/>
        <end position="564"/>
    </location>
</feature>
<evidence type="ECO:0000256" key="3">
    <source>
        <dbReference type="ARBA" id="ARBA00022741"/>
    </source>
</evidence>
<dbReference type="InterPro" id="IPR004838">
    <property type="entry name" value="NHTrfase_class1_PyrdxlP-BS"/>
</dbReference>
<dbReference type="Gene3D" id="3.90.1150.10">
    <property type="entry name" value="Aspartate Aminotransferase, domain 1"/>
    <property type="match status" value="1"/>
</dbReference>
<dbReference type="PANTHER" id="PTHR43873:SF1">
    <property type="entry name" value="COBYRINATE A,C-DIAMIDE SYNTHASE"/>
    <property type="match status" value="1"/>
</dbReference>
<feature type="region of interest" description="Disordered" evidence="8">
    <location>
        <begin position="523"/>
        <end position="564"/>
    </location>
</feature>
<protein>
    <recommendedName>
        <fullName evidence="7">Hydrogenobyrinate a,c-diamide synthase</fullName>
        <ecNumber evidence="7">6.3.5.9</ecNumber>
    </recommendedName>
    <alternativeName>
        <fullName evidence="7">Hydrogenobyrinic acid a,c-diamide synthase</fullName>
    </alternativeName>
</protein>
<dbReference type="Pfam" id="PF07685">
    <property type="entry name" value="GATase_3"/>
    <property type="match status" value="1"/>
</dbReference>
<feature type="domain" description="CobQ/CobB/MinD/ParA nucleotide binding" evidence="10">
    <location>
        <begin position="11"/>
        <end position="197"/>
    </location>
</feature>
<proteinExistence type="inferred from homology"/>
<keyword evidence="6 7" id="KW-0315">Glutamine amidotransferase</keyword>
<dbReference type="InterPro" id="IPR004839">
    <property type="entry name" value="Aminotransferase_I/II_large"/>
</dbReference>
<dbReference type="Gene3D" id="3.40.640.10">
    <property type="entry name" value="Type I PLP-dependent aspartate aminotransferase-like (Major domain)"/>
    <property type="match status" value="1"/>
</dbReference>
<dbReference type="Gene3D" id="3.40.50.300">
    <property type="entry name" value="P-loop containing nucleotide triphosphate hydrolases"/>
    <property type="match status" value="2"/>
</dbReference>
<dbReference type="Pfam" id="PF00155">
    <property type="entry name" value="Aminotran_1_2"/>
    <property type="match status" value="1"/>
</dbReference>
<evidence type="ECO:0000256" key="7">
    <source>
        <dbReference type="HAMAP-Rule" id="MF_00027"/>
    </source>
</evidence>
<dbReference type="NCBIfam" id="NF005915">
    <property type="entry name" value="PRK07908.1"/>
    <property type="match status" value="1"/>
</dbReference>
<dbReference type="PROSITE" id="PS51274">
    <property type="entry name" value="GATASE_COBBQ"/>
    <property type="match status" value="1"/>
</dbReference>
<dbReference type="InterPro" id="IPR015422">
    <property type="entry name" value="PyrdxlP-dep_Trfase_small"/>
</dbReference>
<dbReference type="InterPro" id="IPR002586">
    <property type="entry name" value="CobQ/CobB/MinD/ParA_Nub-bd_dom"/>
</dbReference>
<evidence type="ECO:0000256" key="4">
    <source>
        <dbReference type="ARBA" id="ARBA00022840"/>
    </source>
</evidence>
<keyword evidence="2 7" id="KW-0436">Ligase</keyword>
<feature type="site" description="Increases nucleophilicity of active site Cys" evidence="7">
    <location>
        <position position="453"/>
    </location>
</feature>
<dbReference type="InterPro" id="IPR027417">
    <property type="entry name" value="P-loop_NTPase"/>
</dbReference>
<gene>
    <name evidence="7" type="primary">cobB</name>
    <name evidence="12" type="ORF">ACFSCS_05470</name>
</gene>
<dbReference type="SUPFAM" id="SSF53383">
    <property type="entry name" value="PLP-dependent transferases"/>
    <property type="match status" value="1"/>
</dbReference>
<dbReference type="Pfam" id="PF01656">
    <property type="entry name" value="CbiA"/>
    <property type="match status" value="1"/>
</dbReference>
<dbReference type="SUPFAM" id="SSF52317">
    <property type="entry name" value="Class I glutamine amidotransferase-like"/>
    <property type="match status" value="1"/>
</dbReference>
<dbReference type="SUPFAM" id="SSF52540">
    <property type="entry name" value="P-loop containing nucleoside triphosphate hydrolases"/>
    <property type="match status" value="1"/>
</dbReference>
<comment type="caution">
    <text evidence="12">The sequence shown here is derived from an EMBL/GenBank/DDBJ whole genome shotgun (WGS) entry which is preliminary data.</text>
</comment>
<feature type="domain" description="CobB/CobQ-like glutamine amidotransferase" evidence="11">
    <location>
        <begin position="259"/>
        <end position="458"/>
    </location>
</feature>
<evidence type="ECO:0000313" key="13">
    <source>
        <dbReference type="Proteomes" id="UP001597326"/>
    </source>
</evidence>
<dbReference type="InterPro" id="IPR015424">
    <property type="entry name" value="PyrdxlP-dep_Trfase"/>
</dbReference>
<comment type="function">
    <text evidence="7">Catalyzes the ATP-dependent amidation of the two carboxylate groups at positions a and c of hydrogenobyrinate, using either L-glutamine or ammonia as the nitrogen source.</text>
</comment>
<evidence type="ECO:0000256" key="1">
    <source>
        <dbReference type="ARBA" id="ARBA00001946"/>
    </source>
</evidence>
<comment type="catalytic activity">
    <reaction evidence="7">
        <text>hydrogenobyrinate + 2 L-glutamine + 2 ATP + 2 H2O = hydrogenobyrinate a,c-diamide + 2 L-glutamate + 2 ADP + 2 phosphate + 2 H(+)</text>
        <dbReference type="Rhea" id="RHEA:12544"/>
        <dbReference type="ChEBI" id="CHEBI:15377"/>
        <dbReference type="ChEBI" id="CHEBI:15378"/>
        <dbReference type="ChEBI" id="CHEBI:29985"/>
        <dbReference type="ChEBI" id="CHEBI:30616"/>
        <dbReference type="ChEBI" id="CHEBI:43474"/>
        <dbReference type="ChEBI" id="CHEBI:58359"/>
        <dbReference type="ChEBI" id="CHEBI:77873"/>
        <dbReference type="ChEBI" id="CHEBI:77874"/>
        <dbReference type="ChEBI" id="CHEBI:456216"/>
        <dbReference type="EC" id="6.3.5.9"/>
    </reaction>
</comment>
<dbReference type="NCBIfam" id="TIGR00379">
    <property type="entry name" value="cobB"/>
    <property type="match status" value="1"/>
</dbReference>
<dbReference type="InterPro" id="IPR015421">
    <property type="entry name" value="PyrdxlP-dep_Trfase_major"/>
</dbReference>
<comment type="cofactor">
    <cofactor evidence="1 7">
        <name>Mg(2+)</name>
        <dbReference type="ChEBI" id="CHEBI:18420"/>
    </cofactor>
</comment>
<comment type="miscellaneous">
    <text evidence="7">The a and c carboxylates of hydrogenobyrinate are activated for nucleophilic attack via formation of a phosphorylated intermediate by ATP. CobB catalyzes first the amidation of the c-carboxylate, and then that of the a-carboxylate.</text>
</comment>
<comment type="domain">
    <text evidence="7">Comprises of two domains. The C-terminal domain contains the binding site for glutamine and catalyzes the hydrolysis of this substrate to glutamate and ammonia. The N-terminal domain is anticipated to bind ATP and hydrogenobyrinate and catalyzes the ultimate synthesis of the diamide product. The ammonia produced via the glutaminase domain is probably translocated to the adjacent domain via a molecular tunnel, where it reacts with an activated intermediate.</text>
</comment>
<dbReference type="CDD" id="cd03130">
    <property type="entry name" value="GATase1_CobB"/>
    <property type="match status" value="1"/>
</dbReference>
<sequence>MRATPLPPRLVVSATASGHGKTTVAVGLMAALRERGLQVAPAKVGPDYIDPGYHALATGRPGRNLDPHLCGTELVAPLFAHGAAGAEVAVIEGVMGLFDGRLGTDPVGRKAFGSTAHAAGLVRAPVVLVLDASHSSRTLAAEALGMARYDDVDVAGVVLNHTSSPRNIAECRRALDEVGIGLLGALPRDPDLVTPSRHLGLVPAAEREQAAAMVEHAGRLVAEHLDLDAVLRVARSAPEVMVEPWDPSTVVRPVDGRPRVAVAGGRAFTFRYPETVELLQAAGCEVVDLDPLTDTCLPPGTSALYLGGGFPELHADQLAANLPLREQVRDLVGAGLPTVAECAGLLYLCRSIDGRPMSGALDLTARMAPRLQLGYRTPVAVGDTLLADAGQQVASHEFHRTVVELAGPEKAAPDGGGSRITPAWQLGEAETLDGLSADPAGTGRPTVHASYQHLHWAGFPQAAQRLALAAADWATHHPLPAGDAAASGASEEGAGIAPEEGRAVAPNLPAGDATRVGHDTARAHSATPDARTPLGDGVRIPLDGARTTRHDGRTTSPDLTHHGDADLAEGLVDLAVNVRRTAPPGWLAEQLARPETWAPYPDARQAREALAGRHGVAPEMVLPTSGAAEAFALVARALPIRQSLVVHPQFTEPEHALRLAGHLPRRLLLEPPFRLHPELVDPTADLVVVGNPTNPTGVLHPAAVLQQLRAPGRVLLVDEAFMDALPGEPESLVGQDMTGLLVTRSLTKTWGLAGIRAGYVVGDPELVARLERQQSPWAVSTPALAAMIGCSTPEALAFARADLGLLEQQRRLLVDELTRIGLPPVAKPCAPFVLVDTGRLGSVRESLATRGFAVRRGDSFPGLGPQWIRLAVRDETTTRALVGALEDLMEGHR</sequence>
<dbReference type="PROSITE" id="PS00105">
    <property type="entry name" value="AA_TRANSFER_CLASS_1"/>
    <property type="match status" value="1"/>
</dbReference>
<comment type="pathway">
    <text evidence="7">Cofactor biosynthesis; adenosylcobalamin biosynthesis; cob(II)yrinate a,c-diamide from precorrin-2 (aerobic route): step 9/10.</text>
</comment>
<dbReference type="RefSeq" id="WP_343872698.1">
    <property type="nucleotide sequence ID" value="NZ_BAAAIX010000009.1"/>
</dbReference>
<keyword evidence="4 7" id="KW-0067">ATP-binding</keyword>
<feature type="domain" description="Aminotransferase class I/classII large" evidence="9">
    <location>
        <begin position="572"/>
        <end position="884"/>
    </location>
</feature>
<dbReference type="InterPro" id="IPR011698">
    <property type="entry name" value="GATase_3"/>
</dbReference>
<comment type="similarity">
    <text evidence="7">Belongs to the CobB/CbiA family.</text>
</comment>
<dbReference type="EC" id="6.3.5.9" evidence="7"/>
<evidence type="ECO:0000256" key="6">
    <source>
        <dbReference type="ARBA" id="ARBA00022962"/>
    </source>
</evidence>
<evidence type="ECO:0000313" key="12">
    <source>
        <dbReference type="EMBL" id="MFD1889640.1"/>
    </source>
</evidence>
<evidence type="ECO:0000256" key="8">
    <source>
        <dbReference type="SAM" id="MobiDB-lite"/>
    </source>
</evidence>
<dbReference type="HAMAP" id="MF_00027">
    <property type="entry name" value="CobB_CbiA"/>
    <property type="match status" value="1"/>
</dbReference>
<dbReference type="InterPro" id="IPR029062">
    <property type="entry name" value="Class_I_gatase-like"/>
</dbReference>
<evidence type="ECO:0000259" key="11">
    <source>
        <dbReference type="Pfam" id="PF07685"/>
    </source>
</evidence>
<dbReference type="Proteomes" id="UP001597326">
    <property type="component" value="Unassembled WGS sequence"/>
</dbReference>
<dbReference type="NCBIfam" id="NF002204">
    <property type="entry name" value="PRK01077.1"/>
    <property type="match status" value="1"/>
</dbReference>
<dbReference type="CDD" id="cd00609">
    <property type="entry name" value="AAT_like"/>
    <property type="match status" value="1"/>
</dbReference>
<keyword evidence="13" id="KW-1185">Reference proteome</keyword>
<evidence type="ECO:0000256" key="5">
    <source>
        <dbReference type="ARBA" id="ARBA00022842"/>
    </source>
</evidence>
<reference evidence="13" key="1">
    <citation type="journal article" date="2019" name="Int. J. Syst. Evol. Microbiol.">
        <title>The Global Catalogue of Microorganisms (GCM) 10K type strain sequencing project: providing services to taxonomists for standard genome sequencing and annotation.</title>
        <authorList>
            <consortium name="The Broad Institute Genomics Platform"/>
            <consortium name="The Broad Institute Genome Sequencing Center for Infectious Disease"/>
            <person name="Wu L."/>
            <person name="Ma J."/>
        </authorList>
    </citation>
    <scope>NUCLEOTIDE SEQUENCE [LARGE SCALE GENOMIC DNA]</scope>
    <source>
        <strain evidence="13">CAIM 431</strain>
    </source>
</reference>
<organism evidence="12 13">
    <name type="scientific">Luteococcus peritonei</name>
    <dbReference type="NCBI Taxonomy" id="88874"/>
    <lineage>
        <taxon>Bacteria</taxon>
        <taxon>Bacillati</taxon>
        <taxon>Actinomycetota</taxon>
        <taxon>Actinomycetes</taxon>
        <taxon>Propionibacteriales</taxon>
        <taxon>Propionibacteriaceae</taxon>
        <taxon>Luteococcus</taxon>
    </lineage>
</organism>
<dbReference type="EMBL" id="JBHUFZ010000011">
    <property type="protein sequence ID" value="MFD1889640.1"/>
    <property type="molecule type" value="Genomic_DNA"/>
</dbReference>
<keyword evidence="3 7" id="KW-0547">Nucleotide-binding</keyword>
<evidence type="ECO:0000256" key="2">
    <source>
        <dbReference type="ARBA" id="ARBA00022598"/>
    </source>
</evidence>
<dbReference type="Gene3D" id="3.40.50.880">
    <property type="match status" value="1"/>
</dbReference>
<feature type="active site" description="Nucleophile" evidence="7">
    <location>
        <position position="342"/>
    </location>
</feature>
<name>A0ABW4RUD9_9ACTN</name>
<evidence type="ECO:0000259" key="9">
    <source>
        <dbReference type="Pfam" id="PF00155"/>
    </source>
</evidence>
<keyword evidence="7" id="KW-0169">Cobalamin biosynthesis</keyword>
<accession>A0ABW4RUD9</accession>
<evidence type="ECO:0000259" key="10">
    <source>
        <dbReference type="Pfam" id="PF01656"/>
    </source>
</evidence>
<dbReference type="InterPro" id="IPR004484">
    <property type="entry name" value="CbiA/CobB_synth"/>
</dbReference>
<dbReference type="CDD" id="cd05388">
    <property type="entry name" value="CobB_N"/>
    <property type="match status" value="1"/>
</dbReference>
<keyword evidence="5 7" id="KW-0460">Magnesium</keyword>